<evidence type="ECO:0000313" key="8">
    <source>
        <dbReference type="Proteomes" id="UP000515733"/>
    </source>
</evidence>
<dbReference type="AlphaFoldDB" id="A0A6S6YS02"/>
<gene>
    <name evidence="7" type="ORF">DENOEST_3348</name>
</gene>
<dbReference type="Gene3D" id="6.10.280.190">
    <property type="match status" value="1"/>
</dbReference>
<dbReference type="Pfam" id="PF00669">
    <property type="entry name" value="Flagellin_N"/>
    <property type="match status" value="1"/>
</dbReference>
<dbReference type="Pfam" id="PF07196">
    <property type="entry name" value="Flagellin_IN"/>
    <property type="match status" value="1"/>
</dbReference>
<name>A0A6S6YS02_9PROT</name>
<dbReference type="InterPro" id="IPR001492">
    <property type="entry name" value="Flagellin"/>
</dbReference>
<feature type="domain" description="Flagellin C-terminal" evidence="6">
    <location>
        <begin position="852"/>
        <end position="937"/>
    </location>
</feature>
<dbReference type="InterPro" id="IPR042187">
    <property type="entry name" value="Flagellin_C_sub2"/>
</dbReference>
<organism evidence="7 8">
    <name type="scientific">Denitratisoma oestradiolicum</name>
    <dbReference type="NCBI Taxonomy" id="311182"/>
    <lineage>
        <taxon>Bacteria</taxon>
        <taxon>Pseudomonadati</taxon>
        <taxon>Pseudomonadota</taxon>
        <taxon>Betaproteobacteria</taxon>
        <taxon>Nitrosomonadales</taxon>
        <taxon>Sterolibacteriaceae</taxon>
        <taxon>Denitratisoma</taxon>
    </lineage>
</organism>
<dbReference type="PRINTS" id="PR00207">
    <property type="entry name" value="FLAGELLIN"/>
</dbReference>
<keyword evidence="7" id="KW-0282">Flagellum</keyword>
<dbReference type="EMBL" id="LR778301">
    <property type="protein sequence ID" value="CAB1370502.1"/>
    <property type="molecule type" value="Genomic_DNA"/>
</dbReference>
<dbReference type="SUPFAM" id="SSF64518">
    <property type="entry name" value="Phase 1 flagellin"/>
    <property type="match status" value="1"/>
</dbReference>
<keyword evidence="8" id="KW-1185">Reference proteome</keyword>
<dbReference type="Pfam" id="PF00700">
    <property type="entry name" value="Flagellin_C"/>
    <property type="match status" value="1"/>
</dbReference>
<dbReference type="KEGG" id="doe:DENOEST_3348"/>
<evidence type="ECO:0000259" key="5">
    <source>
        <dbReference type="Pfam" id="PF00669"/>
    </source>
</evidence>
<dbReference type="PANTHER" id="PTHR42792">
    <property type="entry name" value="FLAGELLIN"/>
    <property type="match status" value="1"/>
</dbReference>
<comment type="function">
    <text evidence="4">Flagellin is the subunit protein which polymerizes to form the filaments of bacterial flagella.</text>
</comment>
<dbReference type="Gene3D" id="2.170.280.10">
    <property type="entry name" value="f41 fragment of flagellin, middle domain"/>
    <property type="match status" value="1"/>
</dbReference>
<evidence type="ECO:0000256" key="3">
    <source>
        <dbReference type="ARBA" id="ARBA00023143"/>
    </source>
</evidence>
<sequence>MAQVINTNVSSLNAQRNLNMSQSSLATALQRLSSGLRINSAKDDAAGLAISDRMSSQVRGLNQAVRNANDGISLAQTAEGALGETNNILQRVRELSIQSANATNSASDRLALQSEVNQLISELDRISSTTSFNGLKLLDGNFVAQKFQVGAEANQTISLSVSGADSQSLGINKSNTDNTVNGITNATGNAVVSTLNVVATGSDATAANANATAQNFYVTDPDGNQSSPTSVSASAFSSSVIATSIDGMAGVTATVSGSNAVTLGGLTALATTAINGDRISFTLRSNTGTATTATDSINFVRDTTTYANLRDQLAAVINAGATNTGFTATANATANTVTINSVGATAKDIGVENFAVYDNVTSTIGADFTVTGGATNSSAANIGFNLNFKELNATSNTAIFGTNLTTGSGSALTDDASRQIALAVSLNNTALTSTNYARSGSFDTTTGTGTMTISFTNTTTSNVFSATISRTGNGSDAGFVIATSGGANLAINGFTNSGGGSTTSDSMTVTFGTDTAGSNGAGATANSVNNNGTNTNQLNAVASANNTSTITFGGSTLTEGTTTDSARQLASIDVVVEPGYTITADNATTGQKLLNIATALTAATTATRGLADATGGNNVAGQDLTINGSVSETVTIQDDASAKEIAALINAVSDKTGVQATARTRATLTDLSADGVVSMSLNGSSISANVTTTDLTELVNAINSKTGATGVGATLDITKTIVTLEHASGEDISILDFNSSAAVSSNTAPETVTLAVQGYKVDPADATGYSTSGSAVTLEAGGITTVAGNRDSTVIGGSIEFKSTGGYFSVVSSIAEEDGGLFGGNAEDLKASTNYTVATIDVSSVVGANTAVDIIDGALAKVNSIRADLGALQNRFASTVSNLQATAENITAARSRIQDADFAQETANLTRSQILQQAGVAMLAQANALPNQVLTLLRG</sequence>
<keyword evidence="3 4" id="KW-0975">Bacterial flagellum</keyword>
<evidence type="ECO:0000256" key="4">
    <source>
        <dbReference type="RuleBase" id="RU362073"/>
    </source>
</evidence>
<keyword evidence="7" id="KW-0969">Cilium</keyword>
<comment type="similarity">
    <text evidence="1 4">Belongs to the bacterial flagellin family.</text>
</comment>
<dbReference type="Gene3D" id="1.20.1330.10">
    <property type="entry name" value="f41 fragment of flagellin, N-terminal domain"/>
    <property type="match status" value="2"/>
</dbReference>
<proteinExistence type="inferred from homology"/>
<dbReference type="GO" id="GO:0009288">
    <property type="term" value="C:bacterial-type flagellum"/>
    <property type="evidence" value="ECO:0007669"/>
    <property type="project" value="UniProtKB-SubCell"/>
</dbReference>
<accession>A0A6S6YS02</accession>
<dbReference type="InterPro" id="IPR001029">
    <property type="entry name" value="Flagellin_N"/>
</dbReference>
<evidence type="ECO:0000256" key="1">
    <source>
        <dbReference type="ARBA" id="ARBA00005709"/>
    </source>
</evidence>
<dbReference type="GO" id="GO:0005576">
    <property type="term" value="C:extracellular region"/>
    <property type="evidence" value="ECO:0007669"/>
    <property type="project" value="UniProtKB-SubCell"/>
</dbReference>
<reference evidence="7 8" key="1">
    <citation type="submission" date="2020-03" db="EMBL/GenBank/DDBJ databases">
        <authorList>
            <consortium name="Genoscope - CEA"/>
            <person name="William W."/>
        </authorList>
    </citation>
    <scope>NUCLEOTIDE SEQUENCE [LARGE SCALE GENOMIC DNA]</scope>
    <source>
        <strain evidence="8">DSM 16959</strain>
    </source>
</reference>
<dbReference type="Proteomes" id="UP000515733">
    <property type="component" value="Chromosome"/>
</dbReference>
<dbReference type="InterPro" id="IPR046358">
    <property type="entry name" value="Flagellin_C"/>
</dbReference>
<dbReference type="Gene3D" id="6.10.10.10">
    <property type="entry name" value="Flagellar export chaperone, C-terminal domain"/>
    <property type="match status" value="1"/>
</dbReference>
<comment type="subcellular location">
    <subcellularLocation>
        <location evidence="4">Secreted</location>
    </subcellularLocation>
    <subcellularLocation>
        <location evidence="4">Bacterial flagellum</location>
    </subcellularLocation>
</comment>
<dbReference type="InterPro" id="IPR010810">
    <property type="entry name" value="Flagellin_hook_IN_motif"/>
</dbReference>
<dbReference type="Gene3D" id="2.30.220.10">
    <property type="entry name" value="f41 fragment of flagellin, C-terminal domain"/>
    <property type="match status" value="1"/>
</dbReference>
<evidence type="ECO:0000259" key="6">
    <source>
        <dbReference type="Pfam" id="PF00700"/>
    </source>
</evidence>
<evidence type="ECO:0000256" key="2">
    <source>
        <dbReference type="ARBA" id="ARBA00022525"/>
    </source>
</evidence>
<protein>
    <recommendedName>
        <fullName evidence="4">Flagellin</fullName>
    </recommendedName>
</protein>
<dbReference type="GO" id="GO:0005198">
    <property type="term" value="F:structural molecule activity"/>
    <property type="evidence" value="ECO:0007669"/>
    <property type="project" value="UniProtKB-UniRule"/>
</dbReference>
<feature type="domain" description="Flagellin N-terminal" evidence="5">
    <location>
        <begin position="5"/>
        <end position="141"/>
    </location>
</feature>
<keyword evidence="2 4" id="KW-0964">Secreted</keyword>
<evidence type="ECO:0000313" key="7">
    <source>
        <dbReference type="EMBL" id="CAB1370502.1"/>
    </source>
</evidence>
<keyword evidence="7" id="KW-0966">Cell projection</keyword>
<dbReference type="RefSeq" id="WP_183148273.1">
    <property type="nucleotide sequence ID" value="NZ_LR778301.1"/>
</dbReference>
<dbReference type="PANTHER" id="PTHR42792:SF2">
    <property type="entry name" value="FLAGELLIN"/>
    <property type="match status" value="1"/>
</dbReference>
<dbReference type="Gene3D" id="3.30.70.2120">
    <property type="match status" value="1"/>
</dbReference>